<protein>
    <submittedName>
        <fullName evidence="1">Uncharacterized protein</fullName>
    </submittedName>
</protein>
<evidence type="ECO:0000313" key="1">
    <source>
        <dbReference type="EMBL" id="TFY77302.1"/>
    </source>
</evidence>
<dbReference type="AlphaFoldDB" id="A0A4Y9ZR96"/>
<gene>
    <name evidence="1" type="ORF">EWM64_g6710</name>
</gene>
<proteinExistence type="predicted"/>
<comment type="caution">
    <text evidence="1">The sequence shown here is derived from an EMBL/GenBank/DDBJ whole genome shotgun (WGS) entry which is preliminary data.</text>
</comment>
<dbReference type="OrthoDB" id="3067792at2759"/>
<sequence>MNNADPTSFAAGHDLTLPDGSAWCRHLLRIASDPSKALFRRLLIRDGLVTEEQFSNYQEVPVSTGVHVRQPITRLGQLFVLDFVKHVNQKITVRPPSRDKPRVSYMYLPLRYEPKCKPRKGFYKDGAALCRFERSTLPEHAGKHVVVMRYVKILRPVELAPWSTELRGVHAIAPIEGELCTRNGRVWAKYVDAETQEAQTLRELYEADEQESRQS</sequence>
<dbReference type="EMBL" id="SFCI01000949">
    <property type="protein sequence ID" value="TFY77302.1"/>
    <property type="molecule type" value="Genomic_DNA"/>
</dbReference>
<name>A0A4Y9ZR96_9AGAM</name>
<keyword evidence="2" id="KW-1185">Reference proteome</keyword>
<evidence type="ECO:0000313" key="2">
    <source>
        <dbReference type="Proteomes" id="UP000298061"/>
    </source>
</evidence>
<reference evidence="1 2" key="1">
    <citation type="submission" date="2019-02" db="EMBL/GenBank/DDBJ databases">
        <title>Genome sequencing of the rare red list fungi Hericium alpestre (H. flagellum).</title>
        <authorList>
            <person name="Buettner E."/>
            <person name="Kellner H."/>
        </authorList>
    </citation>
    <scope>NUCLEOTIDE SEQUENCE [LARGE SCALE GENOMIC DNA]</scope>
    <source>
        <strain evidence="1 2">DSM 108284</strain>
    </source>
</reference>
<organism evidence="1 2">
    <name type="scientific">Hericium alpestre</name>
    <dbReference type="NCBI Taxonomy" id="135208"/>
    <lineage>
        <taxon>Eukaryota</taxon>
        <taxon>Fungi</taxon>
        <taxon>Dikarya</taxon>
        <taxon>Basidiomycota</taxon>
        <taxon>Agaricomycotina</taxon>
        <taxon>Agaricomycetes</taxon>
        <taxon>Russulales</taxon>
        <taxon>Hericiaceae</taxon>
        <taxon>Hericium</taxon>
    </lineage>
</organism>
<accession>A0A4Y9ZR96</accession>
<dbReference type="Proteomes" id="UP000298061">
    <property type="component" value="Unassembled WGS sequence"/>
</dbReference>